<feature type="region of interest" description="Disordered" evidence="1">
    <location>
        <begin position="1"/>
        <end position="185"/>
    </location>
</feature>
<feature type="compositionally biased region" description="Basic and acidic residues" evidence="1">
    <location>
        <begin position="160"/>
        <end position="169"/>
    </location>
</feature>
<evidence type="ECO:0000313" key="2">
    <source>
        <dbReference type="EMBL" id="KAF2398543.1"/>
    </source>
</evidence>
<protein>
    <submittedName>
        <fullName evidence="2">Uncharacterized protein</fullName>
    </submittedName>
</protein>
<dbReference type="Proteomes" id="UP000799640">
    <property type="component" value="Unassembled WGS sequence"/>
</dbReference>
<keyword evidence="3" id="KW-1185">Reference proteome</keyword>
<name>A0A6G1HR62_9PEZI</name>
<accession>A0A6G1HR62</accession>
<feature type="compositionally biased region" description="Polar residues" evidence="1">
    <location>
        <begin position="1"/>
        <end position="14"/>
    </location>
</feature>
<evidence type="ECO:0000313" key="3">
    <source>
        <dbReference type="Proteomes" id="UP000799640"/>
    </source>
</evidence>
<dbReference type="AlphaFoldDB" id="A0A6G1HR62"/>
<organism evidence="2 3">
    <name type="scientific">Trichodelitschia bisporula</name>
    <dbReference type="NCBI Taxonomy" id="703511"/>
    <lineage>
        <taxon>Eukaryota</taxon>
        <taxon>Fungi</taxon>
        <taxon>Dikarya</taxon>
        <taxon>Ascomycota</taxon>
        <taxon>Pezizomycotina</taxon>
        <taxon>Dothideomycetes</taxon>
        <taxon>Dothideomycetes incertae sedis</taxon>
        <taxon>Phaeotrichales</taxon>
        <taxon>Phaeotrichaceae</taxon>
        <taxon>Trichodelitschia</taxon>
    </lineage>
</organism>
<feature type="compositionally biased region" description="Polar residues" evidence="1">
    <location>
        <begin position="85"/>
        <end position="99"/>
    </location>
</feature>
<gene>
    <name evidence="2" type="ORF">EJ06DRAFT_114220</name>
</gene>
<feature type="compositionally biased region" description="Pro residues" evidence="1">
    <location>
        <begin position="34"/>
        <end position="49"/>
    </location>
</feature>
<evidence type="ECO:0000256" key="1">
    <source>
        <dbReference type="SAM" id="MobiDB-lite"/>
    </source>
</evidence>
<sequence length="239" mass="25293">MSPHNSIISTNTGANADPLTQLAPRYIPPADLIPSPPASPPPPSPPAPAPVGSMYHPLPLRQLQQQPLSPKTPATIADSEARSPSGASTFSSPAQTPSTGGFVPTPSTGGFAPSVGGPAAASTGQLVPTVAGGEGVDRSVSAGYETRAAAERKEGRRQRSRSERKDSDKGSVVGEEDEERRGAWGGKFKFWRKKEKVIVQKEVVKEEKLKVKPNVEKDKDKEKKTAGVGLDVKDVWDED</sequence>
<feature type="region of interest" description="Disordered" evidence="1">
    <location>
        <begin position="213"/>
        <end position="239"/>
    </location>
</feature>
<reference evidence="2" key="1">
    <citation type="journal article" date="2020" name="Stud. Mycol.">
        <title>101 Dothideomycetes genomes: a test case for predicting lifestyles and emergence of pathogens.</title>
        <authorList>
            <person name="Haridas S."/>
            <person name="Albert R."/>
            <person name="Binder M."/>
            <person name="Bloem J."/>
            <person name="Labutti K."/>
            <person name="Salamov A."/>
            <person name="Andreopoulos B."/>
            <person name="Baker S."/>
            <person name="Barry K."/>
            <person name="Bills G."/>
            <person name="Bluhm B."/>
            <person name="Cannon C."/>
            <person name="Castanera R."/>
            <person name="Culley D."/>
            <person name="Daum C."/>
            <person name="Ezra D."/>
            <person name="Gonzalez J."/>
            <person name="Henrissat B."/>
            <person name="Kuo A."/>
            <person name="Liang C."/>
            <person name="Lipzen A."/>
            <person name="Lutzoni F."/>
            <person name="Magnuson J."/>
            <person name="Mondo S."/>
            <person name="Nolan M."/>
            <person name="Ohm R."/>
            <person name="Pangilinan J."/>
            <person name="Park H.-J."/>
            <person name="Ramirez L."/>
            <person name="Alfaro M."/>
            <person name="Sun H."/>
            <person name="Tritt A."/>
            <person name="Yoshinaga Y."/>
            <person name="Zwiers L.-H."/>
            <person name="Turgeon B."/>
            <person name="Goodwin S."/>
            <person name="Spatafora J."/>
            <person name="Crous P."/>
            <person name="Grigoriev I."/>
        </authorList>
    </citation>
    <scope>NUCLEOTIDE SEQUENCE</scope>
    <source>
        <strain evidence="2">CBS 262.69</strain>
    </source>
</reference>
<proteinExistence type="predicted"/>
<dbReference type="EMBL" id="ML996700">
    <property type="protein sequence ID" value="KAF2398543.1"/>
    <property type="molecule type" value="Genomic_DNA"/>
</dbReference>
<feature type="compositionally biased region" description="Low complexity" evidence="1">
    <location>
        <begin position="57"/>
        <end position="69"/>
    </location>
</feature>